<feature type="domain" description="Amidohydrolase-related" evidence="8">
    <location>
        <begin position="292"/>
        <end position="397"/>
    </location>
</feature>
<dbReference type="InterPro" id="IPR006680">
    <property type="entry name" value="Amidohydro-rel"/>
</dbReference>
<dbReference type="PANTHER" id="PTHR42752">
    <property type="entry name" value="IMIDAZOLONEPROPIONASE"/>
    <property type="match status" value="1"/>
</dbReference>
<dbReference type="PANTHER" id="PTHR42752:SF1">
    <property type="entry name" value="IMIDAZOLONEPROPIONASE-RELATED"/>
    <property type="match status" value="1"/>
</dbReference>
<keyword evidence="5" id="KW-0369">Histidine metabolism</keyword>
<evidence type="ECO:0000256" key="4">
    <source>
        <dbReference type="ARBA" id="ARBA00022801"/>
    </source>
</evidence>
<evidence type="ECO:0000256" key="1">
    <source>
        <dbReference type="ARBA" id="ARBA00005023"/>
    </source>
</evidence>
<dbReference type="GO" id="GO:0046872">
    <property type="term" value="F:metal ion binding"/>
    <property type="evidence" value="ECO:0007669"/>
    <property type="project" value="UniProtKB-KW"/>
</dbReference>
<proteinExistence type="inferred from homology"/>
<dbReference type="SUPFAM" id="SSF51556">
    <property type="entry name" value="Metallo-dependent hydrolases"/>
    <property type="match status" value="1"/>
</dbReference>
<accession>A0A381T3A4</accession>
<name>A0A381T3A4_9ZZZZ</name>
<dbReference type="SUPFAM" id="SSF51338">
    <property type="entry name" value="Composite domain of metallo-dependent hydrolases"/>
    <property type="match status" value="1"/>
</dbReference>
<gene>
    <name evidence="9" type="ORF">METZ01_LOCUS63550</name>
</gene>
<dbReference type="Gene3D" id="3.20.20.140">
    <property type="entry name" value="Metal-dependent hydrolases"/>
    <property type="match status" value="1"/>
</dbReference>
<dbReference type="GO" id="GO:0019556">
    <property type="term" value="P:L-histidine catabolic process to glutamate and formamide"/>
    <property type="evidence" value="ECO:0007669"/>
    <property type="project" value="InterPro"/>
</dbReference>
<comment type="pathway">
    <text evidence="1">Amino-acid degradation.</text>
</comment>
<evidence type="ECO:0000256" key="3">
    <source>
        <dbReference type="ARBA" id="ARBA00022723"/>
    </source>
</evidence>
<dbReference type="EC" id="3.5.2.7" evidence="2"/>
<evidence type="ECO:0000313" key="9">
    <source>
        <dbReference type="EMBL" id="SVA10696.1"/>
    </source>
</evidence>
<dbReference type="NCBIfam" id="TIGR01224">
    <property type="entry name" value="hutI"/>
    <property type="match status" value="1"/>
</dbReference>
<evidence type="ECO:0000256" key="7">
    <source>
        <dbReference type="ARBA" id="ARBA00023004"/>
    </source>
</evidence>
<dbReference type="CDD" id="cd01296">
    <property type="entry name" value="Imidazolone-5PH"/>
    <property type="match status" value="1"/>
</dbReference>
<evidence type="ECO:0000256" key="2">
    <source>
        <dbReference type="ARBA" id="ARBA00012864"/>
    </source>
</evidence>
<keyword evidence="6" id="KW-0862">Zinc</keyword>
<dbReference type="GO" id="GO:0005737">
    <property type="term" value="C:cytoplasm"/>
    <property type="evidence" value="ECO:0007669"/>
    <property type="project" value="InterPro"/>
</dbReference>
<evidence type="ECO:0000256" key="6">
    <source>
        <dbReference type="ARBA" id="ARBA00022833"/>
    </source>
</evidence>
<dbReference type="GO" id="GO:0050480">
    <property type="term" value="F:imidazolonepropionase activity"/>
    <property type="evidence" value="ECO:0007669"/>
    <property type="project" value="UniProtKB-EC"/>
</dbReference>
<dbReference type="Pfam" id="PF01979">
    <property type="entry name" value="Amidohydro_1"/>
    <property type="match status" value="1"/>
</dbReference>
<dbReference type="InterPro" id="IPR032466">
    <property type="entry name" value="Metal_Hydrolase"/>
</dbReference>
<dbReference type="FunFam" id="3.20.20.140:FF:000007">
    <property type="entry name" value="Imidazolonepropionase"/>
    <property type="match status" value="1"/>
</dbReference>
<keyword evidence="3" id="KW-0479">Metal-binding</keyword>
<dbReference type="AlphaFoldDB" id="A0A381T3A4"/>
<evidence type="ECO:0000259" key="8">
    <source>
        <dbReference type="Pfam" id="PF01979"/>
    </source>
</evidence>
<dbReference type="Gene3D" id="2.30.40.10">
    <property type="entry name" value="Urease, subunit C, domain 1"/>
    <property type="match status" value="1"/>
</dbReference>
<keyword evidence="7" id="KW-0408">Iron</keyword>
<organism evidence="9">
    <name type="scientific">marine metagenome</name>
    <dbReference type="NCBI Taxonomy" id="408172"/>
    <lineage>
        <taxon>unclassified sequences</taxon>
        <taxon>metagenomes</taxon>
        <taxon>ecological metagenomes</taxon>
    </lineage>
</organism>
<protein>
    <recommendedName>
        <fullName evidence="2">imidazolonepropionase</fullName>
        <ecNumber evidence="2">3.5.2.7</ecNumber>
    </recommendedName>
</protein>
<evidence type="ECO:0000256" key="5">
    <source>
        <dbReference type="ARBA" id="ARBA00022808"/>
    </source>
</evidence>
<dbReference type="HAMAP" id="MF_00372">
    <property type="entry name" value="HutI"/>
    <property type="match status" value="1"/>
</dbReference>
<dbReference type="EMBL" id="UINC01003964">
    <property type="protein sequence ID" value="SVA10696.1"/>
    <property type="molecule type" value="Genomic_DNA"/>
</dbReference>
<feature type="non-terminal residue" evidence="9">
    <location>
        <position position="1"/>
    </location>
</feature>
<reference evidence="9" key="1">
    <citation type="submission" date="2018-05" db="EMBL/GenBank/DDBJ databases">
        <authorList>
            <person name="Lanie J.A."/>
            <person name="Ng W.-L."/>
            <person name="Kazmierczak K.M."/>
            <person name="Andrzejewski T.M."/>
            <person name="Davidsen T.M."/>
            <person name="Wayne K.J."/>
            <person name="Tettelin H."/>
            <person name="Glass J.I."/>
            <person name="Rusch D."/>
            <person name="Podicherti R."/>
            <person name="Tsui H.-C.T."/>
            <person name="Winkler M.E."/>
        </authorList>
    </citation>
    <scope>NUCLEOTIDE SEQUENCE</scope>
</reference>
<sequence length="401" mass="43131">VLNLTNIGLLATYNSKNSALERTHDCTISIDDGIITDINGADISRNESIDCNGRLVTPGFVDAHTHPVFVDGRGNEFMKRLAGVSYQDIAKQGGGINASITAVRNATEIELYDRVIKRMDKFIEMGTTTLEAKSGYGLDTESELKSLRVLDHVNSAHAIDIVSTFLGAHAVPPEFNGDPKGYFTLLCKEMLPAVAEQGIAKFCDVFCEEGYFNVNDSRIILQTAAQYSLIPRLHADEFTDSGAAGLAAEIGAISADHLMKVSDQGIKEMARAGVTAILLPGTTFFLGDHSYAPARKMINAGIDIALATDFNPGSCHIQSMPFIISLACLYLGLTIDEALKAATWTGACALNVEENVGSIEVGKKADLIIWDLDTPEEIPYNMASVPIQNVIKNGSLVISLD</sequence>
<dbReference type="InterPro" id="IPR005920">
    <property type="entry name" value="HutI"/>
</dbReference>
<dbReference type="InterPro" id="IPR011059">
    <property type="entry name" value="Metal-dep_hydrolase_composite"/>
</dbReference>
<keyword evidence="4" id="KW-0378">Hydrolase</keyword>